<keyword evidence="2" id="KW-1185">Reference proteome</keyword>
<dbReference type="EMBL" id="JAFHKP010000015">
    <property type="protein sequence ID" value="KAG5482724.1"/>
    <property type="molecule type" value="Genomic_DNA"/>
</dbReference>
<dbReference type="Proteomes" id="UP000674179">
    <property type="component" value="Chromosome 15"/>
</dbReference>
<name>A0A836H0W8_LEIEN</name>
<dbReference type="OrthoDB" id="541403at2759"/>
<accession>A0A836H0W8</accession>
<organism evidence="1 2">
    <name type="scientific">Leishmania enriettii</name>
    <dbReference type="NCBI Taxonomy" id="5663"/>
    <lineage>
        <taxon>Eukaryota</taxon>
        <taxon>Discoba</taxon>
        <taxon>Euglenozoa</taxon>
        <taxon>Kinetoplastea</taxon>
        <taxon>Metakinetoplastina</taxon>
        <taxon>Trypanosomatida</taxon>
        <taxon>Trypanosomatidae</taxon>
        <taxon>Leishmaniinae</taxon>
        <taxon>Leishmania</taxon>
    </lineage>
</organism>
<evidence type="ECO:0000313" key="2">
    <source>
        <dbReference type="Proteomes" id="UP000674179"/>
    </source>
</evidence>
<gene>
    <name evidence="1" type="ORF">CUR178_06761</name>
</gene>
<reference evidence="1 2" key="1">
    <citation type="submission" date="2021-02" db="EMBL/GenBank/DDBJ databases">
        <title>Leishmania (Mundinia) enrietti genome sequencing and assembly.</title>
        <authorList>
            <person name="Almutairi H."/>
            <person name="Gatherer D."/>
        </authorList>
    </citation>
    <scope>NUCLEOTIDE SEQUENCE [LARGE SCALE GENOMIC DNA]</scope>
    <source>
        <strain evidence="1">CUR178</strain>
    </source>
</reference>
<comment type="caution">
    <text evidence="1">The sequence shown here is derived from an EMBL/GenBank/DDBJ whole genome shotgun (WGS) entry which is preliminary data.</text>
</comment>
<dbReference type="RefSeq" id="XP_067694414.1">
    <property type="nucleotide sequence ID" value="XM_067838420.1"/>
</dbReference>
<dbReference type="InterPro" id="IPR036259">
    <property type="entry name" value="MFS_trans_sf"/>
</dbReference>
<dbReference type="PANTHER" id="PTHR23525">
    <property type="entry name" value="TRANSPORTER, PUTATIVE-RELATED"/>
    <property type="match status" value="1"/>
</dbReference>
<dbReference type="KEGG" id="lenr:94173930"/>
<dbReference type="SUPFAM" id="SSF103473">
    <property type="entry name" value="MFS general substrate transporter"/>
    <property type="match status" value="1"/>
</dbReference>
<sequence length="192" mass="20704">MSLPYFPLFFASDRDVIPAGLNGIYIASTLLTAATSFSLPRLIHNCGLGRVPTSLCVRLVGTEALFVLATAQPQSSAATFPAAIALFVCRNALMNSVFGVTRSVIMDCMAKDNRAKWSALERVSSLSGAGSALFGGYITKRYGYRRNFFATAVLQVTATLLMTPPHSVRARSTACGASSRSWSRMPRSLPRR</sequence>
<dbReference type="GeneID" id="94173930"/>
<proteinExistence type="predicted"/>
<dbReference type="PANTHER" id="PTHR23525:SF1">
    <property type="entry name" value="NODULIN-LIKE DOMAIN-CONTAINING PROTEIN"/>
    <property type="match status" value="1"/>
</dbReference>
<evidence type="ECO:0000313" key="1">
    <source>
        <dbReference type="EMBL" id="KAG5482724.1"/>
    </source>
</evidence>
<dbReference type="AlphaFoldDB" id="A0A836H0W8"/>
<dbReference type="Gene3D" id="1.20.1250.20">
    <property type="entry name" value="MFS general substrate transporter like domains"/>
    <property type="match status" value="1"/>
</dbReference>
<protein>
    <submittedName>
        <fullName evidence="1">Uncharacterized protein</fullName>
    </submittedName>
</protein>